<dbReference type="EMBL" id="DQ491002">
    <property type="protein sequence ID" value="ABT14921.1"/>
    <property type="molecule type" value="Genomic_DNA"/>
</dbReference>
<keyword evidence="2" id="KW-1185">Reference proteome</keyword>
<dbReference type="InterPro" id="IPR009820">
    <property type="entry name" value="DUF1390"/>
</dbReference>
<organism evidence="1 2">
    <name type="scientific">Paramecium bursaria Chlorella virus NY2A</name>
    <name type="common">PBCV-NY2A</name>
    <dbReference type="NCBI Taxonomy" id="46021"/>
    <lineage>
        <taxon>Viruses</taxon>
        <taxon>Varidnaviria</taxon>
        <taxon>Bamfordvirae</taxon>
        <taxon>Nucleocytoviricota</taxon>
        <taxon>Megaviricetes</taxon>
        <taxon>Algavirales</taxon>
        <taxon>Phycodnaviridae</taxon>
        <taxon>Chlorovirus</taxon>
        <taxon>Chlorovirus americanus</taxon>
    </lineage>
</organism>
<dbReference type="OrthoDB" id="23360at10239"/>
<dbReference type="Proteomes" id="UP000202419">
    <property type="component" value="Segment"/>
</dbReference>
<reference evidence="1 2" key="1">
    <citation type="journal article" date="2007" name="Virology">
        <title>Sequence and annotation of the 369-kb NY-2A and the 345-kb AR158 viruses that infect Chlorella NC64A.</title>
        <authorList>
            <person name="Fitzgerald L.A."/>
            <person name="Graves M.V."/>
            <person name="Li X."/>
            <person name="Feldblyum T."/>
            <person name="Nierman W.C."/>
            <person name="Van Etten J.L."/>
        </authorList>
    </citation>
    <scope>NUCLEOTIDE SEQUENCE [LARGE SCALE GENOMIC DNA]</scope>
    <source>
        <strain evidence="1 2">NY-2A</strain>
    </source>
</reference>
<sequence length="252" mass="28632">MEYHGDKITNMKLYVCDKCDYKTQDKGHSSSHSKSKKCNGCTMKVTIIPVLPVDYVMELLAKSSNDHGILNTIGTNHGNVSSIVDNSVTTNIYIPQNSLKDDMLEFLKTVVFDGIPSTSQIISMPSRVLYNTRNPEMHPGVITERGDKIVEKLPGGGERVMGRKKAIKTYTHEAIDALCQKPPTQHVREYFERERKIGKKEYTLKEAVTANAKNSVEYHHKIPSELKNIVMRLEDRMESEMNNITKENRVLF</sequence>
<proteinExistence type="predicted"/>
<dbReference type="GeneID" id="5659277"/>
<accession>A7IX47</accession>
<name>A7IX47_PBCVN</name>
<dbReference type="RefSeq" id="YP_001497718.1">
    <property type="nucleotide sequence ID" value="NC_009898.1"/>
</dbReference>
<gene>
    <name evidence="1" type="primary">B522L</name>
    <name evidence="1" type="ORF">NY2A_B522L</name>
</gene>
<dbReference type="Pfam" id="PF07150">
    <property type="entry name" value="DUF1390"/>
    <property type="match status" value="1"/>
</dbReference>
<protein>
    <submittedName>
        <fullName evidence="1">Uncharacterized protein B522L</fullName>
    </submittedName>
</protein>
<organismHost>
    <name type="scientific">Chlorella</name>
    <dbReference type="NCBI Taxonomy" id="3071"/>
</organismHost>
<dbReference type="KEGG" id="vg:5659277"/>
<evidence type="ECO:0000313" key="1">
    <source>
        <dbReference type="EMBL" id="ABT14921.1"/>
    </source>
</evidence>
<evidence type="ECO:0000313" key="2">
    <source>
        <dbReference type="Proteomes" id="UP000202419"/>
    </source>
</evidence>